<protein>
    <submittedName>
        <fullName evidence="4">Sugar kinase</fullName>
    </submittedName>
</protein>
<keyword evidence="1" id="KW-0808">Transferase</keyword>
<accession>A0A351U3M3</accession>
<evidence type="ECO:0000313" key="4">
    <source>
        <dbReference type="EMBL" id="NLW34042.1"/>
    </source>
</evidence>
<evidence type="ECO:0000259" key="3">
    <source>
        <dbReference type="Pfam" id="PF00294"/>
    </source>
</evidence>
<dbReference type="InterPro" id="IPR011611">
    <property type="entry name" value="PfkB_dom"/>
</dbReference>
<dbReference type="PANTHER" id="PTHR10584:SF166">
    <property type="entry name" value="RIBOKINASE"/>
    <property type="match status" value="1"/>
</dbReference>
<name>A0A351U3M3_9BACT</name>
<dbReference type="EMBL" id="JAAYEE010000018">
    <property type="protein sequence ID" value="NLW34042.1"/>
    <property type="molecule type" value="Genomic_DNA"/>
</dbReference>
<dbReference type="Gene3D" id="3.40.1190.20">
    <property type="match status" value="1"/>
</dbReference>
<reference evidence="4" key="2">
    <citation type="submission" date="2020-01" db="EMBL/GenBank/DDBJ databases">
        <authorList>
            <person name="Campanaro S."/>
        </authorList>
    </citation>
    <scope>NUCLEOTIDE SEQUENCE</scope>
    <source>
        <strain evidence="4">AS06rmzACSIP_7</strain>
    </source>
</reference>
<dbReference type="STRING" id="909663.GCA_000512235_01326"/>
<sequence>MSKLLVVGTLAYDSIETPFGKVENVLGGSALHFTNAASFFTDVGIVSTIGRDFDLEQIGFLSERNVDLSGITIYDGKTFRWEGRYGYDLNQAITLKTELNVLQVFKPSVPLDLRGSDFVFLANIDPELQSYVIDQVSSPEAIVLDTMNFWIENKFEELLKVIQRVHILVINEAELREISKEHNLVKGARKVMELGPSCIITKRGEYGVLMVSRDEIFLCPAYPLEDVFDPTGAGDTFAGGFMGYLANMGDISPEAIKQAIIMGSLMASFNVEDFSINRIRGLGYDEIKERYRSFKKCLHFGDITGFE</sequence>
<evidence type="ECO:0000256" key="1">
    <source>
        <dbReference type="ARBA" id="ARBA00022679"/>
    </source>
</evidence>
<dbReference type="PANTHER" id="PTHR10584">
    <property type="entry name" value="SUGAR KINASE"/>
    <property type="match status" value="1"/>
</dbReference>
<comment type="caution">
    <text evidence="4">The sequence shown here is derived from an EMBL/GenBank/DDBJ whole genome shotgun (WGS) entry which is preliminary data.</text>
</comment>
<dbReference type="AlphaFoldDB" id="A0A351U3M3"/>
<feature type="domain" description="Carbohydrate kinase PfkB" evidence="3">
    <location>
        <begin position="20"/>
        <end position="273"/>
    </location>
</feature>
<dbReference type="InterPro" id="IPR029056">
    <property type="entry name" value="Ribokinase-like"/>
</dbReference>
<evidence type="ECO:0000313" key="5">
    <source>
        <dbReference type="Proteomes" id="UP000777265"/>
    </source>
</evidence>
<evidence type="ECO:0000256" key="2">
    <source>
        <dbReference type="ARBA" id="ARBA00022777"/>
    </source>
</evidence>
<dbReference type="SUPFAM" id="SSF53613">
    <property type="entry name" value="Ribokinase-like"/>
    <property type="match status" value="1"/>
</dbReference>
<keyword evidence="2 4" id="KW-0418">Kinase</keyword>
<gene>
    <name evidence="4" type="ORF">GXY80_00970</name>
</gene>
<dbReference type="GO" id="GO:0016301">
    <property type="term" value="F:kinase activity"/>
    <property type="evidence" value="ECO:0007669"/>
    <property type="project" value="UniProtKB-KW"/>
</dbReference>
<dbReference type="Proteomes" id="UP000777265">
    <property type="component" value="Unassembled WGS sequence"/>
</dbReference>
<organism evidence="4 5">
    <name type="scientific">Syntrophorhabdus aromaticivorans</name>
    <dbReference type="NCBI Taxonomy" id="328301"/>
    <lineage>
        <taxon>Bacteria</taxon>
        <taxon>Pseudomonadati</taxon>
        <taxon>Thermodesulfobacteriota</taxon>
        <taxon>Syntrophorhabdia</taxon>
        <taxon>Syntrophorhabdales</taxon>
        <taxon>Syntrophorhabdaceae</taxon>
        <taxon>Syntrophorhabdus</taxon>
    </lineage>
</organism>
<dbReference type="InterPro" id="IPR002173">
    <property type="entry name" value="Carboh/pur_kinase_PfkB_CS"/>
</dbReference>
<dbReference type="PROSITE" id="PS00584">
    <property type="entry name" value="PFKB_KINASES_2"/>
    <property type="match status" value="1"/>
</dbReference>
<dbReference type="Pfam" id="PF00294">
    <property type="entry name" value="PfkB"/>
    <property type="match status" value="1"/>
</dbReference>
<proteinExistence type="predicted"/>
<dbReference type="GO" id="GO:0005829">
    <property type="term" value="C:cytosol"/>
    <property type="evidence" value="ECO:0007669"/>
    <property type="project" value="TreeGrafter"/>
</dbReference>
<reference evidence="4" key="1">
    <citation type="journal article" date="2020" name="Biotechnol. Biofuels">
        <title>New insights from the biogas microbiome by comprehensive genome-resolved metagenomics of nearly 1600 species originating from multiple anaerobic digesters.</title>
        <authorList>
            <person name="Campanaro S."/>
            <person name="Treu L."/>
            <person name="Rodriguez-R L.M."/>
            <person name="Kovalovszki A."/>
            <person name="Ziels R.M."/>
            <person name="Maus I."/>
            <person name="Zhu X."/>
            <person name="Kougias P.G."/>
            <person name="Basile A."/>
            <person name="Luo G."/>
            <person name="Schluter A."/>
            <person name="Konstantinidis K.T."/>
            <person name="Angelidaki I."/>
        </authorList>
    </citation>
    <scope>NUCLEOTIDE SEQUENCE</scope>
    <source>
        <strain evidence="4">AS06rmzACSIP_7</strain>
    </source>
</reference>